<dbReference type="InterPro" id="IPR018928">
    <property type="entry name" value="HAP2/GCS1_dom"/>
</dbReference>
<organism evidence="3 4">
    <name type="scientific">Nezara viridula</name>
    <name type="common">Southern green stink bug</name>
    <name type="synonym">Cimex viridulus</name>
    <dbReference type="NCBI Taxonomy" id="85310"/>
    <lineage>
        <taxon>Eukaryota</taxon>
        <taxon>Metazoa</taxon>
        <taxon>Ecdysozoa</taxon>
        <taxon>Arthropoda</taxon>
        <taxon>Hexapoda</taxon>
        <taxon>Insecta</taxon>
        <taxon>Pterygota</taxon>
        <taxon>Neoptera</taxon>
        <taxon>Paraneoptera</taxon>
        <taxon>Hemiptera</taxon>
        <taxon>Heteroptera</taxon>
        <taxon>Panheteroptera</taxon>
        <taxon>Pentatomomorpha</taxon>
        <taxon>Pentatomoidea</taxon>
        <taxon>Pentatomidae</taxon>
        <taxon>Pentatominae</taxon>
        <taxon>Nezara</taxon>
    </lineage>
</organism>
<keyword evidence="4" id="KW-1185">Reference proteome</keyword>
<dbReference type="Proteomes" id="UP001152798">
    <property type="component" value="Chromosome 2"/>
</dbReference>
<sequence length="740" mass="84265">MNYPFQIVNAKAYEEIISKANCPHFEGCDVSDNPTCGRAYYNGKPIPYSEGFCCSCDEAVNTKRQPVRFRSIAPKAEISSLSMAGLMPQSRNPHKRRKRPKKSIPEGENSYKSELKVSSVKNNVTSQVGLNDSASVKMARNISITNGTNVNATSPINVAVDNKNEVTKTNKETYLNYPDKVDKHCKLNSLVAHANSTNDTITIEMEHKIINDPSVPIILFANDRDSLIRLQDAVERKLNETRSVLNEPSRVRNKRKGDENPDFLLIAAVDNKNEVNKTNKEIYLNSLDKGYKHCKLNSSVAHANSTNDTITIEMEHKIINDPSVPIILFANDRDSLIRLQDAVERKLNETRTVLNEPGRVRNKRKGDENPDFLLIAAVDNKNEVNKTNKEIYLNSLDKGYKHCKLNSSVAHANSTNDTITIEMEHGIINDPSVPIILFANDRDSLIRLQDAVERKLNETRIVQKENSRVRNKRKGNESHDEKLHHLIYENVSKTEVIENAIDREFPIQPEKYYIFPPFYCPKGFSLDEARGSLKLNPFNGYLEHRVHKTRLPFRYFHQIRRNVNGDQLRNRRNKRFNIFKHIKNHFQAVPLKNNATLKTELDPTQQENLRKYYALFPVPDGSKGYDINKHPLDANEKHADLINEWPNMNSLKPTKEKLISTLNGIRGNDQIINIGHLFGENSTRGFDKHLQSHEVIPTLTTRGNESIPCSQLILSSISGNNTELHSSSPINSYLNPGKYH</sequence>
<accession>A0A9P0EF39</accession>
<feature type="compositionally biased region" description="Basic residues" evidence="1">
    <location>
        <begin position="92"/>
        <end position="102"/>
    </location>
</feature>
<evidence type="ECO:0000313" key="3">
    <source>
        <dbReference type="EMBL" id="CAH1393942.1"/>
    </source>
</evidence>
<dbReference type="AlphaFoldDB" id="A0A9P0EF39"/>
<feature type="compositionally biased region" description="Basic and acidic residues" evidence="1">
    <location>
        <begin position="103"/>
        <end position="115"/>
    </location>
</feature>
<gene>
    <name evidence="3" type="ORF">NEZAVI_LOCUS4544</name>
</gene>
<protein>
    <recommendedName>
        <fullName evidence="2">Generative cell specific-1/HAP2 domain-containing protein</fullName>
    </recommendedName>
</protein>
<evidence type="ECO:0000256" key="1">
    <source>
        <dbReference type="SAM" id="MobiDB-lite"/>
    </source>
</evidence>
<name>A0A9P0EF39_NEZVI</name>
<evidence type="ECO:0000259" key="2">
    <source>
        <dbReference type="Pfam" id="PF10699"/>
    </source>
</evidence>
<feature type="domain" description="Generative cell specific-1/HAP2" evidence="2">
    <location>
        <begin position="7"/>
        <end position="179"/>
    </location>
</feature>
<dbReference type="OrthoDB" id="44061at2759"/>
<dbReference type="EMBL" id="OV725078">
    <property type="protein sequence ID" value="CAH1393942.1"/>
    <property type="molecule type" value="Genomic_DNA"/>
</dbReference>
<feature type="region of interest" description="Disordered" evidence="1">
    <location>
        <begin position="80"/>
        <end position="116"/>
    </location>
</feature>
<proteinExistence type="predicted"/>
<evidence type="ECO:0000313" key="4">
    <source>
        <dbReference type="Proteomes" id="UP001152798"/>
    </source>
</evidence>
<dbReference type="Pfam" id="PF10699">
    <property type="entry name" value="HAP2-GCS1"/>
    <property type="match status" value="1"/>
</dbReference>
<reference evidence="3" key="1">
    <citation type="submission" date="2022-01" db="EMBL/GenBank/DDBJ databases">
        <authorList>
            <person name="King R."/>
        </authorList>
    </citation>
    <scope>NUCLEOTIDE SEQUENCE</scope>
</reference>